<evidence type="ECO:0000256" key="1">
    <source>
        <dbReference type="ARBA" id="ARBA00004370"/>
    </source>
</evidence>
<protein>
    <recommendedName>
        <fullName evidence="15">EF-hand domain-containing protein</fullName>
    </recommendedName>
</protein>
<evidence type="ECO:0000256" key="4">
    <source>
        <dbReference type="ARBA" id="ARBA00022516"/>
    </source>
</evidence>
<evidence type="ECO:0000256" key="12">
    <source>
        <dbReference type="ARBA" id="ARBA00023315"/>
    </source>
</evidence>
<evidence type="ECO:0000256" key="14">
    <source>
        <dbReference type="SAM" id="Phobius"/>
    </source>
</evidence>
<keyword evidence="7 14" id="KW-1133">Transmembrane helix</keyword>
<dbReference type="GO" id="GO:0042171">
    <property type="term" value="F:lysophosphatidic acid acyltransferase activity"/>
    <property type="evidence" value="ECO:0007669"/>
    <property type="project" value="TreeGrafter"/>
</dbReference>
<dbReference type="Gene3D" id="1.10.238.10">
    <property type="entry name" value="EF-hand"/>
    <property type="match status" value="1"/>
</dbReference>
<evidence type="ECO:0000256" key="5">
    <source>
        <dbReference type="ARBA" id="ARBA00022679"/>
    </source>
</evidence>
<evidence type="ECO:0000256" key="3">
    <source>
        <dbReference type="ARBA" id="ARBA00008655"/>
    </source>
</evidence>
<evidence type="ECO:0000256" key="10">
    <source>
        <dbReference type="ARBA" id="ARBA00023209"/>
    </source>
</evidence>
<accession>A0A182RZ54</accession>
<dbReference type="UniPathway" id="UPA00085"/>
<evidence type="ECO:0000256" key="7">
    <source>
        <dbReference type="ARBA" id="ARBA00022989"/>
    </source>
</evidence>
<proteinExistence type="inferred from homology"/>
<comment type="subcellular location">
    <subcellularLocation>
        <location evidence="1">Membrane</location>
    </subcellularLocation>
</comment>
<evidence type="ECO:0000313" key="16">
    <source>
        <dbReference type="EnsemblMetazoa" id="AFUN011585-PA"/>
    </source>
</evidence>
<evidence type="ECO:0000256" key="13">
    <source>
        <dbReference type="ARBA" id="ARBA00025707"/>
    </source>
</evidence>
<comment type="pathway">
    <text evidence="2">Lipid metabolism; phospholipid metabolism.</text>
</comment>
<dbReference type="VEuPathDB" id="VectorBase:AFUN011585"/>
<keyword evidence="4" id="KW-0444">Lipid biosynthesis</keyword>
<dbReference type="SUPFAM" id="SSF69593">
    <property type="entry name" value="Glycerol-3-phosphate (1)-acyltransferase"/>
    <property type="match status" value="1"/>
</dbReference>
<dbReference type="InterPro" id="IPR002048">
    <property type="entry name" value="EF_hand_dom"/>
</dbReference>
<dbReference type="SMART" id="SM00563">
    <property type="entry name" value="PlsC"/>
    <property type="match status" value="1"/>
</dbReference>
<keyword evidence="11" id="KW-1208">Phospholipid metabolism</keyword>
<dbReference type="EnsemblMetazoa" id="AFUN011585-RA">
    <property type="protein sequence ID" value="AFUN011585-PA"/>
    <property type="gene ID" value="AFUN011585"/>
</dbReference>
<dbReference type="CDD" id="cd07991">
    <property type="entry name" value="LPLAT_LPCAT1-like"/>
    <property type="match status" value="1"/>
</dbReference>
<dbReference type="PROSITE" id="PS50222">
    <property type="entry name" value="EF_HAND_2"/>
    <property type="match status" value="1"/>
</dbReference>
<comment type="pathway">
    <text evidence="13">Phospholipid metabolism.</text>
</comment>
<comment type="similarity">
    <text evidence="3">Belongs to the 1-acyl-sn-glycerol-3-phosphate acyltransferase family.</text>
</comment>
<dbReference type="InterPro" id="IPR045252">
    <property type="entry name" value="LPCAT1-like"/>
</dbReference>
<feature type="transmembrane region" description="Helical" evidence="14">
    <location>
        <begin position="122"/>
        <end position="139"/>
    </location>
</feature>
<dbReference type="AlphaFoldDB" id="A0A182RZ54"/>
<keyword evidence="6 14" id="KW-0812">Transmembrane</keyword>
<name>A0A182RZ54_ANOFN</name>
<dbReference type="GO" id="GO:0005509">
    <property type="term" value="F:calcium ion binding"/>
    <property type="evidence" value="ECO:0007669"/>
    <property type="project" value="InterPro"/>
</dbReference>
<dbReference type="InterPro" id="IPR002123">
    <property type="entry name" value="Plipid/glycerol_acylTrfase"/>
</dbReference>
<dbReference type="GO" id="GO:0008374">
    <property type="term" value="F:O-acyltransferase activity"/>
    <property type="evidence" value="ECO:0007669"/>
    <property type="project" value="InterPro"/>
</dbReference>
<dbReference type="GO" id="GO:0016020">
    <property type="term" value="C:membrane"/>
    <property type="evidence" value="ECO:0007669"/>
    <property type="project" value="UniProtKB-SubCell"/>
</dbReference>
<keyword evidence="10" id="KW-0594">Phospholipid biosynthesis</keyword>
<evidence type="ECO:0000256" key="6">
    <source>
        <dbReference type="ARBA" id="ARBA00022692"/>
    </source>
</evidence>
<dbReference type="GO" id="GO:0005783">
    <property type="term" value="C:endoplasmic reticulum"/>
    <property type="evidence" value="ECO:0007669"/>
    <property type="project" value="TreeGrafter"/>
</dbReference>
<keyword evidence="8" id="KW-0443">Lipid metabolism</keyword>
<evidence type="ECO:0000256" key="11">
    <source>
        <dbReference type="ARBA" id="ARBA00023264"/>
    </source>
</evidence>
<dbReference type="PANTHER" id="PTHR23063:SF52">
    <property type="entry name" value="LYSOPHOSPHATIDYLCHOLINE ACYLTRANSFERASE"/>
    <property type="match status" value="1"/>
</dbReference>
<evidence type="ECO:0000259" key="15">
    <source>
        <dbReference type="PROSITE" id="PS50222"/>
    </source>
</evidence>
<evidence type="ECO:0000256" key="2">
    <source>
        <dbReference type="ARBA" id="ARBA00005074"/>
    </source>
</evidence>
<dbReference type="SUPFAM" id="SSF47473">
    <property type="entry name" value="EF-hand"/>
    <property type="match status" value="1"/>
</dbReference>
<organism evidence="16">
    <name type="scientific">Anopheles funestus</name>
    <name type="common">African malaria mosquito</name>
    <dbReference type="NCBI Taxonomy" id="62324"/>
    <lineage>
        <taxon>Eukaryota</taxon>
        <taxon>Metazoa</taxon>
        <taxon>Ecdysozoa</taxon>
        <taxon>Arthropoda</taxon>
        <taxon>Hexapoda</taxon>
        <taxon>Insecta</taxon>
        <taxon>Pterygota</taxon>
        <taxon>Neoptera</taxon>
        <taxon>Endopterygota</taxon>
        <taxon>Diptera</taxon>
        <taxon>Nematocera</taxon>
        <taxon>Culicoidea</taxon>
        <taxon>Culicidae</taxon>
        <taxon>Anophelinae</taxon>
        <taxon>Anopheles</taxon>
    </lineage>
</organism>
<sequence>MAATAEKEPPVATVPMAATVAEANPAAPGLTRARPANNRTQNNQPDEIHYVNPFVHKLVWDDPIDKAKTALLTVILLPFRVVLILICLVVAWALANIGLYGLSKEDLRTKPLAGWRRQLRQLTALVMRTLFLFGSFNYIRYKGVRASPKEAPVICVAPHTAFYDSVCVVLFGPSAVVAKYETASLPFFGTSIIFIPFSNFPSRALSTTHSERTEPGAKQDAPALSAYVGGRLKGPLGEFATLAYTCAGLGITIRGRQASRAEAPVLVVSPHSSFLDAVIIYLTGLSSPLVRNADRNLGKLIDYAQPIYVCREDPHSRQTTIREIIQRANSKEDWPQILIFPEGTCTNRTSLIKFKPGAFYPAVPIQPVLMRYPNKVDTVTWTWEGPNAIQLLWRTLTQFHTFCEIEFLPVYYPNEAEKANPKLYADNVRMLMAKALDIPISDYTFDDCKLMTFVKNVGMPHPAAIADIEKLRETLRIDVSDRERNIVASQREFTDANSLLTYAQFTEQMHIDASQEAAQNLFHKLYRPETPDVIDFREYLLLALFLVTLYKPKLVFVEALFHLYGVDGRVDRNQLHDALKYLVRISRKDVASIFLQADLDNLGTIDYYQFLKAIEHNPLLAKLQKNNDPNNLRLG</sequence>
<evidence type="ECO:0000256" key="9">
    <source>
        <dbReference type="ARBA" id="ARBA00023136"/>
    </source>
</evidence>
<feature type="domain" description="EF-hand" evidence="15">
    <location>
        <begin position="585"/>
        <end position="620"/>
    </location>
</feature>
<keyword evidence="9 14" id="KW-0472">Membrane</keyword>
<keyword evidence="5" id="KW-0808">Transferase</keyword>
<keyword evidence="12" id="KW-0012">Acyltransferase</keyword>
<evidence type="ECO:0000256" key="8">
    <source>
        <dbReference type="ARBA" id="ARBA00023098"/>
    </source>
</evidence>
<dbReference type="InterPro" id="IPR011992">
    <property type="entry name" value="EF-hand-dom_pair"/>
</dbReference>
<feature type="transmembrane region" description="Helical" evidence="14">
    <location>
        <begin position="81"/>
        <end position="102"/>
    </location>
</feature>
<dbReference type="GO" id="GO:0008654">
    <property type="term" value="P:phospholipid biosynthetic process"/>
    <property type="evidence" value="ECO:0007669"/>
    <property type="project" value="UniProtKB-KW"/>
</dbReference>
<dbReference type="Pfam" id="PF01553">
    <property type="entry name" value="Acyltransferase"/>
    <property type="match status" value="1"/>
</dbReference>
<dbReference type="STRING" id="62324.A0A182RZ54"/>
<reference evidence="16" key="1">
    <citation type="submission" date="2020-05" db="UniProtKB">
        <authorList>
            <consortium name="EnsemblMetazoa"/>
        </authorList>
    </citation>
    <scope>IDENTIFICATION</scope>
    <source>
        <strain evidence="16">FUMOZ</strain>
    </source>
</reference>
<dbReference type="VEuPathDB" id="VectorBase:AFUN2_013002"/>
<dbReference type="PANTHER" id="PTHR23063">
    <property type="entry name" value="PHOSPHOLIPID ACYLTRANSFERASE"/>
    <property type="match status" value="1"/>
</dbReference>